<dbReference type="PROSITE" id="PS00093">
    <property type="entry name" value="N4_MTASE"/>
    <property type="match status" value="1"/>
</dbReference>
<sequence>MGPGSVDLCVTSPPYWDILLRRRTADGKPVRHYGESTADLGKIASYPAFLAALGEVFRQVFEALRPGKYCVVVVMDLRKEGRFYPFHADVARTLEAVGFEWDDLIVWDRRHEYHHLRPLGYPYRFRVNKVHEFVLIFRKPPDPSA</sequence>
<dbReference type="InterPro" id="IPR029063">
    <property type="entry name" value="SAM-dependent_MTases_sf"/>
</dbReference>
<proteinExistence type="inferred from homology"/>
<comment type="similarity">
    <text evidence="1">Belongs to the N(4)/N(6)-methyltransferase family. N(4) subfamily.</text>
</comment>
<keyword evidence="11" id="KW-1185">Reference proteome</keyword>
<dbReference type="EC" id="2.1.1.113" evidence="2"/>
<dbReference type="RefSeq" id="WP_324668231.1">
    <property type="nucleotide sequence ID" value="NZ_CP141614.1"/>
</dbReference>
<dbReference type="SUPFAM" id="SSF53335">
    <property type="entry name" value="S-adenosyl-L-methionine-dependent methyltransferases"/>
    <property type="match status" value="1"/>
</dbReference>
<dbReference type="InterPro" id="IPR017985">
    <property type="entry name" value="MeTrfase_CN4_CS"/>
</dbReference>
<gene>
    <name evidence="10" type="ORF">VLY81_11060</name>
</gene>
<dbReference type="GO" id="GO:0008168">
    <property type="term" value="F:methyltransferase activity"/>
    <property type="evidence" value="ECO:0007669"/>
    <property type="project" value="UniProtKB-KW"/>
</dbReference>
<evidence type="ECO:0000313" key="10">
    <source>
        <dbReference type="EMBL" id="WRP13959.1"/>
    </source>
</evidence>
<dbReference type="Pfam" id="PF01555">
    <property type="entry name" value="N6_N4_Mtase"/>
    <property type="match status" value="1"/>
</dbReference>
<dbReference type="InterPro" id="IPR002941">
    <property type="entry name" value="DNA_methylase_N4/N6"/>
</dbReference>
<dbReference type="Gene3D" id="3.40.50.150">
    <property type="entry name" value="Vaccinia Virus protein VP39"/>
    <property type="match status" value="1"/>
</dbReference>
<reference evidence="11" key="1">
    <citation type="submission" date="2023-12" db="EMBL/GenBank/DDBJ databases">
        <title>Novel isolates from deep terrestrial aquifers shed light on the physiology and ecology of the class Limnochordia.</title>
        <authorList>
            <person name="Karnachuk O.V."/>
            <person name="Lukina A.P."/>
            <person name="Avakyan M.R."/>
            <person name="Kadnikov V."/>
            <person name="Begmatov S."/>
            <person name="Beletsky A.V."/>
            <person name="Mardanov A.V."/>
            <person name="Ravin N.V."/>
        </authorList>
    </citation>
    <scope>NUCLEOTIDE SEQUENCE [LARGE SCALE GENOMIC DNA]</scope>
    <source>
        <strain evidence="11">LN</strain>
    </source>
</reference>
<evidence type="ECO:0000256" key="2">
    <source>
        <dbReference type="ARBA" id="ARBA00012185"/>
    </source>
</evidence>
<dbReference type="GO" id="GO:0032259">
    <property type="term" value="P:methylation"/>
    <property type="evidence" value="ECO:0007669"/>
    <property type="project" value="UniProtKB-KW"/>
</dbReference>
<protein>
    <recommendedName>
        <fullName evidence="2">site-specific DNA-methyltransferase (cytosine-N(4)-specific)</fullName>
        <ecNumber evidence="2">2.1.1.113</ecNumber>
    </recommendedName>
</protein>
<evidence type="ECO:0000256" key="7">
    <source>
        <dbReference type="ARBA" id="ARBA00023125"/>
    </source>
</evidence>
<evidence type="ECO:0000259" key="9">
    <source>
        <dbReference type="Pfam" id="PF01555"/>
    </source>
</evidence>
<keyword evidence="6" id="KW-0680">Restriction system</keyword>
<evidence type="ECO:0000313" key="11">
    <source>
        <dbReference type="Proteomes" id="UP001333102"/>
    </source>
</evidence>
<organism evidence="10 11">
    <name type="scientific">Geochorda subterranea</name>
    <dbReference type="NCBI Taxonomy" id="3109564"/>
    <lineage>
        <taxon>Bacteria</taxon>
        <taxon>Bacillati</taxon>
        <taxon>Bacillota</taxon>
        <taxon>Limnochordia</taxon>
        <taxon>Limnochordales</taxon>
        <taxon>Geochordaceae</taxon>
        <taxon>Geochorda</taxon>
    </lineage>
</organism>
<accession>A0ABZ1BMC0</accession>
<evidence type="ECO:0000256" key="3">
    <source>
        <dbReference type="ARBA" id="ARBA00022603"/>
    </source>
</evidence>
<evidence type="ECO:0000256" key="5">
    <source>
        <dbReference type="ARBA" id="ARBA00022691"/>
    </source>
</evidence>
<keyword evidence="7" id="KW-0238">DNA-binding</keyword>
<evidence type="ECO:0000256" key="4">
    <source>
        <dbReference type="ARBA" id="ARBA00022679"/>
    </source>
</evidence>
<keyword evidence="4" id="KW-0808">Transferase</keyword>
<comment type="catalytic activity">
    <reaction evidence="8">
        <text>a 2'-deoxycytidine in DNA + S-adenosyl-L-methionine = an N(4)-methyl-2'-deoxycytidine in DNA + S-adenosyl-L-homocysteine + H(+)</text>
        <dbReference type="Rhea" id="RHEA:16857"/>
        <dbReference type="Rhea" id="RHEA-COMP:11369"/>
        <dbReference type="Rhea" id="RHEA-COMP:13674"/>
        <dbReference type="ChEBI" id="CHEBI:15378"/>
        <dbReference type="ChEBI" id="CHEBI:57856"/>
        <dbReference type="ChEBI" id="CHEBI:59789"/>
        <dbReference type="ChEBI" id="CHEBI:85452"/>
        <dbReference type="ChEBI" id="CHEBI:137933"/>
        <dbReference type="EC" id="2.1.1.113"/>
    </reaction>
</comment>
<keyword evidence="5" id="KW-0949">S-adenosyl-L-methionine</keyword>
<dbReference type="Proteomes" id="UP001333102">
    <property type="component" value="Chromosome"/>
</dbReference>
<evidence type="ECO:0000256" key="8">
    <source>
        <dbReference type="ARBA" id="ARBA00049120"/>
    </source>
</evidence>
<feature type="domain" description="DNA methylase N-4/N-6" evidence="9">
    <location>
        <begin position="6"/>
        <end position="142"/>
    </location>
</feature>
<evidence type="ECO:0000256" key="6">
    <source>
        <dbReference type="ARBA" id="ARBA00022747"/>
    </source>
</evidence>
<dbReference type="EMBL" id="CP141614">
    <property type="protein sequence ID" value="WRP13959.1"/>
    <property type="molecule type" value="Genomic_DNA"/>
</dbReference>
<name>A0ABZ1BMC0_9FIRM</name>
<evidence type="ECO:0000256" key="1">
    <source>
        <dbReference type="ARBA" id="ARBA00010203"/>
    </source>
</evidence>
<keyword evidence="3 10" id="KW-0489">Methyltransferase</keyword>